<sequence length="187" mass="20780">MTGVTAMALTPTDQELKYMSNGWTVFSALYELFGLSRPCCLSTSTDGPLKWAGPDADYVPLARIDYIQARLALRLLPPLALKDRQNRAPDLGSLLRACAASEGDIWLQGYLIGPARSDERLSVDGIFIAQDERGPWQVDTFHTAACQCQGLWAYLQGELGLDGAMPDEIIWHEMDATGAQGWWLWWD</sequence>
<organism evidence="1 2">
    <name type="scientific">Actinomyces graevenitzii</name>
    <dbReference type="NCBI Taxonomy" id="55565"/>
    <lineage>
        <taxon>Bacteria</taxon>
        <taxon>Bacillati</taxon>
        <taxon>Actinomycetota</taxon>
        <taxon>Actinomycetes</taxon>
        <taxon>Actinomycetales</taxon>
        <taxon>Actinomycetaceae</taxon>
        <taxon>Actinomyces</taxon>
    </lineage>
</organism>
<proteinExistence type="predicted"/>
<protein>
    <submittedName>
        <fullName evidence="1">Uncharacterized protein</fullName>
    </submittedName>
</protein>
<dbReference type="KEGG" id="agh:M3I41_03680"/>
<evidence type="ECO:0000313" key="2">
    <source>
        <dbReference type="Proteomes" id="UP000830236"/>
    </source>
</evidence>
<dbReference type="EMBL" id="CP097095">
    <property type="protein sequence ID" value="UQF80380.1"/>
    <property type="molecule type" value="Genomic_DNA"/>
</dbReference>
<reference evidence="1" key="1">
    <citation type="submission" date="2022-05" db="EMBL/GenBank/DDBJ databases">
        <title>Using nanopore sequencing to obtain complete genomes from saliva samples.</title>
        <authorList>
            <person name="Baker J.L."/>
        </authorList>
    </citation>
    <scope>NUCLEOTIDE SEQUENCE</scope>
    <source>
        <strain evidence="1">JCVI-JB-Ag32</strain>
    </source>
</reference>
<gene>
    <name evidence="1" type="ORF">M3I41_03680</name>
</gene>
<evidence type="ECO:0000313" key="1">
    <source>
        <dbReference type="EMBL" id="UQF80380.1"/>
    </source>
</evidence>
<dbReference type="AlphaFoldDB" id="A0A9E7AH83"/>
<dbReference type="Proteomes" id="UP000830236">
    <property type="component" value="Chromosome"/>
</dbReference>
<name>A0A9E7AH83_9ACTO</name>
<accession>A0A9E7AH83</accession>